<organism evidence="1 2">
    <name type="scientific">Rhynchophorus ferrugineus</name>
    <name type="common">Red palm weevil</name>
    <name type="synonym">Curculio ferrugineus</name>
    <dbReference type="NCBI Taxonomy" id="354439"/>
    <lineage>
        <taxon>Eukaryota</taxon>
        <taxon>Metazoa</taxon>
        <taxon>Ecdysozoa</taxon>
        <taxon>Arthropoda</taxon>
        <taxon>Hexapoda</taxon>
        <taxon>Insecta</taxon>
        <taxon>Pterygota</taxon>
        <taxon>Neoptera</taxon>
        <taxon>Endopterygota</taxon>
        <taxon>Coleoptera</taxon>
        <taxon>Polyphaga</taxon>
        <taxon>Cucujiformia</taxon>
        <taxon>Curculionidae</taxon>
        <taxon>Dryophthorinae</taxon>
        <taxon>Rhynchophorus</taxon>
    </lineage>
</organism>
<name>A0A834MLP6_RHYFE</name>
<dbReference type="Proteomes" id="UP000625711">
    <property type="component" value="Unassembled WGS sequence"/>
</dbReference>
<keyword evidence="2" id="KW-1185">Reference proteome</keyword>
<reference evidence="1" key="1">
    <citation type="submission" date="2020-08" db="EMBL/GenBank/DDBJ databases">
        <title>Genome sequencing and assembly of the red palm weevil Rhynchophorus ferrugineus.</title>
        <authorList>
            <person name="Dias G.B."/>
            <person name="Bergman C.M."/>
            <person name="Manee M."/>
        </authorList>
    </citation>
    <scope>NUCLEOTIDE SEQUENCE</scope>
    <source>
        <strain evidence="1">AA-2017</strain>
        <tissue evidence="1">Whole larva</tissue>
    </source>
</reference>
<protein>
    <submittedName>
        <fullName evidence="1">Uncharacterized protein</fullName>
    </submittedName>
</protein>
<sequence>MALTVRGPMVEGGACALFRPKPVRSPVPPRCCETARQRSIRRLPYEKVPKDNAAKFRARRTRTDQRRWIFLLINIFTE</sequence>
<dbReference type="EMBL" id="JAACXV010000015">
    <property type="protein sequence ID" value="KAF7287266.1"/>
    <property type="molecule type" value="Genomic_DNA"/>
</dbReference>
<comment type="caution">
    <text evidence="1">The sequence shown here is derived from an EMBL/GenBank/DDBJ whole genome shotgun (WGS) entry which is preliminary data.</text>
</comment>
<evidence type="ECO:0000313" key="1">
    <source>
        <dbReference type="EMBL" id="KAF7287266.1"/>
    </source>
</evidence>
<gene>
    <name evidence="1" type="ORF">GWI33_002081</name>
</gene>
<dbReference type="AlphaFoldDB" id="A0A834MLP6"/>
<proteinExistence type="predicted"/>
<evidence type="ECO:0000313" key="2">
    <source>
        <dbReference type="Proteomes" id="UP000625711"/>
    </source>
</evidence>
<accession>A0A834MLP6</accession>